<dbReference type="STRING" id="51670.SAMN04488557_2888"/>
<protein>
    <submittedName>
        <fullName evidence="2">Cellulose biosynthesis protein BcsS</fullName>
    </submittedName>
</protein>
<dbReference type="OrthoDB" id="7931504at2"/>
<dbReference type="Proteomes" id="UP000199423">
    <property type="component" value="Unassembled WGS sequence"/>
</dbReference>
<keyword evidence="1" id="KW-0732">Signal</keyword>
<dbReference type="RefSeq" id="WP_092868435.1">
    <property type="nucleotide sequence ID" value="NZ_FPCH01000003.1"/>
</dbReference>
<dbReference type="InterPro" id="IPR031485">
    <property type="entry name" value="CBP_BcsS"/>
</dbReference>
<dbReference type="EMBL" id="FPCH01000003">
    <property type="protein sequence ID" value="SFV36903.1"/>
    <property type="molecule type" value="Genomic_DNA"/>
</dbReference>
<proteinExistence type="predicted"/>
<name>A0A1I7NQK7_9HYPH</name>
<reference evidence="3" key="1">
    <citation type="submission" date="2016-10" db="EMBL/GenBank/DDBJ databases">
        <authorList>
            <person name="Varghese N."/>
            <person name="Submissions S."/>
        </authorList>
    </citation>
    <scope>NUCLEOTIDE SEQUENCE [LARGE SCALE GENOMIC DNA]</scope>
    <source>
        <strain evidence="3">DSM 1565</strain>
    </source>
</reference>
<evidence type="ECO:0000256" key="1">
    <source>
        <dbReference type="SAM" id="SignalP"/>
    </source>
</evidence>
<dbReference type="Pfam" id="PF17036">
    <property type="entry name" value="CBP_BcsS"/>
    <property type="match status" value="1"/>
</dbReference>
<evidence type="ECO:0000313" key="3">
    <source>
        <dbReference type="Proteomes" id="UP000199423"/>
    </source>
</evidence>
<sequence>MLRLGECRSGLLSVVANLVIAASQIFAASAASAQSSDPPTDWVQEKYGWREAYGGFDVARDQWLAYSGMTFALGSPDIYSDGWRLRLGGGYGRYGYDSIQSHTNCGDATSNDICGEDERSRKHYQVGHSYAEVLLGYYLQLGRLTAKAFAGAAMSSKDHLKSDPDNSDDGTRYGAKGALEFWLTLSADSWTSLDLSYSTARNESASQWRSGWRVSPKLSIGPELRYDKNVETGDGAWNGRAGLFTRYEWSGGEISAAGGGLWRVENWAAKNPSAYGTVNVLFQY</sequence>
<evidence type="ECO:0000313" key="2">
    <source>
        <dbReference type="EMBL" id="SFV36903.1"/>
    </source>
</evidence>
<feature type="signal peptide" evidence="1">
    <location>
        <begin position="1"/>
        <end position="27"/>
    </location>
</feature>
<gene>
    <name evidence="2" type="ORF">SAMN04488557_2888</name>
</gene>
<organism evidence="2 3">
    <name type="scientific">Hyphomicrobium facile</name>
    <dbReference type="NCBI Taxonomy" id="51670"/>
    <lineage>
        <taxon>Bacteria</taxon>
        <taxon>Pseudomonadati</taxon>
        <taxon>Pseudomonadota</taxon>
        <taxon>Alphaproteobacteria</taxon>
        <taxon>Hyphomicrobiales</taxon>
        <taxon>Hyphomicrobiaceae</taxon>
        <taxon>Hyphomicrobium</taxon>
    </lineage>
</organism>
<accession>A0A1I7NQK7</accession>
<keyword evidence="3" id="KW-1185">Reference proteome</keyword>
<dbReference type="AlphaFoldDB" id="A0A1I7NQK7"/>
<feature type="chain" id="PRO_5011516698" evidence="1">
    <location>
        <begin position="28"/>
        <end position="284"/>
    </location>
</feature>